<dbReference type="AlphaFoldDB" id="A0ABD3GDY0"/>
<name>A0ABD3GDY0_9MARC</name>
<accession>A0ABD3GDY0</accession>
<proteinExistence type="predicted"/>
<reference evidence="1 2" key="1">
    <citation type="submission" date="2024-09" db="EMBL/GenBank/DDBJ databases">
        <title>Chromosome-scale assembly of Riccia sorocarpa.</title>
        <authorList>
            <person name="Paukszto L."/>
        </authorList>
    </citation>
    <scope>NUCLEOTIDE SEQUENCE [LARGE SCALE GENOMIC DNA]</scope>
    <source>
        <strain evidence="1">LP-2024</strain>
        <tissue evidence="1">Aerial parts of the thallus</tissue>
    </source>
</reference>
<evidence type="ECO:0000313" key="1">
    <source>
        <dbReference type="EMBL" id="KAL3677138.1"/>
    </source>
</evidence>
<evidence type="ECO:0000313" key="2">
    <source>
        <dbReference type="Proteomes" id="UP001633002"/>
    </source>
</evidence>
<keyword evidence="2" id="KW-1185">Reference proteome</keyword>
<comment type="caution">
    <text evidence="1">The sequence shown here is derived from an EMBL/GenBank/DDBJ whole genome shotgun (WGS) entry which is preliminary data.</text>
</comment>
<sequence>MADVEQVEDEVVVTLTMVDYEHVDDEVIVVDDKSNQEIVMVVVDNDNESSVENEAMEETMMDNNFEKSLDEILDGLASFRRSLGEDEVVVTLTMVDDEVIVVDDKSSQEIVMIVVDGDNESCVEDEAMEETMMDNHFEKSFDEILDGLASFRRSLVTKGL</sequence>
<dbReference type="Proteomes" id="UP001633002">
    <property type="component" value="Unassembled WGS sequence"/>
</dbReference>
<organism evidence="1 2">
    <name type="scientific">Riccia sorocarpa</name>
    <dbReference type="NCBI Taxonomy" id="122646"/>
    <lineage>
        <taxon>Eukaryota</taxon>
        <taxon>Viridiplantae</taxon>
        <taxon>Streptophyta</taxon>
        <taxon>Embryophyta</taxon>
        <taxon>Marchantiophyta</taxon>
        <taxon>Marchantiopsida</taxon>
        <taxon>Marchantiidae</taxon>
        <taxon>Marchantiales</taxon>
        <taxon>Ricciaceae</taxon>
        <taxon>Riccia</taxon>
    </lineage>
</organism>
<gene>
    <name evidence="1" type="ORF">R1sor_027086</name>
</gene>
<dbReference type="EMBL" id="JBJQOH010000008">
    <property type="protein sequence ID" value="KAL3677138.1"/>
    <property type="molecule type" value="Genomic_DNA"/>
</dbReference>
<protein>
    <submittedName>
        <fullName evidence="1">Uncharacterized protein</fullName>
    </submittedName>
</protein>